<evidence type="ECO:0000313" key="1">
    <source>
        <dbReference type="EMBL" id="KXT90720.1"/>
    </source>
</evidence>
<dbReference type="EMBL" id="LQZP01000273">
    <property type="protein sequence ID" value="KXT90720.1"/>
    <property type="molecule type" value="Genomic_DNA"/>
</dbReference>
<proteinExistence type="predicted"/>
<comment type="caution">
    <text evidence="1">The sequence shown here is derived from an EMBL/GenBank/DDBJ whole genome shotgun (WGS) entry which is preliminary data.</text>
</comment>
<dbReference type="Proteomes" id="UP000070053">
    <property type="component" value="Unassembled WGS sequence"/>
</dbReference>
<dbReference type="AlphaFoldDB" id="A0A139PKL7"/>
<dbReference type="EC" id="6.3.4.14" evidence="1"/>
<dbReference type="GO" id="GO:0004075">
    <property type="term" value="F:biotin carboxylase activity"/>
    <property type="evidence" value="ECO:0007669"/>
    <property type="project" value="UniProtKB-EC"/>
</dbReference>
<name>A0A139PKL7_STROR</name>
<protein>
    <submittedName>
        <fullName evidence="1">Biotin carboxylase of acetyl-CoA carboxylase</fullName>
        <ecNumber evidence="1">6.3.4.14</ecNumber>
    </submittedName>
</protein>
<dbReference type="PATRIC" id="fig|1303.81.peg.1335"/>
<sequence length="39" mass="4630">MQTNADFQLDLISDRRVIAGDYDTSFLMETFLPKYQEKE</sequence>
<keyword evidence="1" id="KW-0436">Ligase</keyword>
<evidence type="ECO:0000313" key="2">
    <source>
        <dbReference type="Proteomes" id="UP000070053"/>
    </source>
</evidence>
<accession>A0A139PKL7</accession>
<organism evidence="1 2">
    <name type="scientific">Streptococcus oralis</name>
    <dbReference type="NCBI Taxonomy" id="1303"/>
    <lineage>
        <taxon>Bacteria</taxon>
        <taxon>Bacillati</taxon>
        <taxon>Bacillota</taxon>
        <taxon>Bacilli</taxon>
        <taxon>Lactobacillales</taxon>
        <taxon>Streptococcaceae</taxon>
        <taxon>Streptococcus</taxon>
    </lineage>
</organism>
<reference evidence="1 2" key="1">
    <citation type="submission" date="2016-01" db="EMBL/GenBank/DDBJ databases">
        <title>Highly variable Streptococcus oralis are common among viridans streptococci isolated from primates.</title>
        <authorList>
            <person name="Denapaite D."/>
            <person name="Rieger M."/>
            <person name="Koendgen S."/>
            <person name="Brueckner R."/>
            <person name="Ochigava I."/>
            <person name="Kappeler P."/>
            <person name="Maetz-Rensing K."/>
            <person name="Leendertz F."/>
            <person name="Hakenbeck R."/>
        </authorList>
    </citation>
    <scope>NUCLEOTIDE SEQUENCE [LARGE SCALE GENOMIC DNA]</scope>
    <source>
        <strain evidence="1 2">DD21</strain>
    </source>
</reference>
<gene>
    <name evidence="1" type="ORF">SORDD21_01091</name>
</gene>